<evidence type="ECO:0000256" key="3">
    <source>
        <dbReference type="ARBA" id="ARBA00013278"/>
    </source>
</evidence>
<evidence type="ECO:0000256" key="11">
    <source>
        <dbReference type="ARBA" id="ARBA00023157"/>
    </source>
</evidence>
<evidence type="ECO:0000313" key="16">
    <source>
        <dbReference type="Proteomes" id="UP001431783"/>
    </source>
</evidence>
<evidence type="ECO:0000256" key="7">
    <source>
        <dbReference type="ARBA" id="ARBA00022801"/>
    </source>
</evidence>
<evidence type="ECO:0000256" key="12">
    <source>
        <dbReference type="ARBA" id="ARBA00029903"/>
    </source>
</evidence>
<evidence type="ECO:0000256" key="1">
    <source>
        <dbReference type="ARBA" id="ARBA00001913"/>
    </source>
</evidence>
<protein>
    <recommendedName>
        <fullName evidence="4">Phospholipase A2</fullName>
        <ecNumber evidence="3">3.1.1.4</ecNumber>
    </recommendedName>
    <alternativeName>
        <fullName evidence="12">Phosphatidylcholine 2-acylhydrolase</fullName>
    </alternativeName>
</protein>
<proteinExistence type="predicted"/>
<dbReference type="Proteomes" id="UP001431783">
    <property type="component" value="Unassembled WGS sequence"/>
</dbReference>
<evidence type="ECO:0000256" key="2">
    <source>
        <dbReference type="ARBA" id="ARBA00004613"/>
    </source>
</evidence>
<dbReference type="InterPro" id="IPR016090">
    <property type="entry name" value="PLA2-like_dom"/>
</dbReference>
<keyword evidence="8" id="KW-0106">Calcium</keyword>
<dbReference type="GO" id="GO:0050482">
    <property type="term" value="P:arachidonate secretion"/>
    <property type="evidence" value="ECO:0007669"/>
    <property type="project" value="InterPro"/>
</dbReference>
<accession>A0AAW1UZ48</accession>
<keyword evidence="13" id="KW-0732">Signal</keyword>
<dbReference type="FunFam" id="1.20.90.10:FF:000002">
    <property type="entry name" value="Phospholipase A2 group III"/>
    <property type="match status" value="1"/>
</dbReference>
<name>A0AAW1UZ48_9CUCU</name>
<gene>
    <name evidence="15" type="ORF">WA026_000386</name>
</gene>
<dbReference type="GO" id="GO:0004623">
    <property type="term" value="F:phospholipase A2 activity"/>
    <property type="evidence" value="ECO:0007669"/>
    <property type="project" value="UniProtKB-EC"/>
</dbReference>
<feature type="domain" description="Phospholipase A2-like central" evidence="14">
    <location>
        <begin position="166"/>
        <end position="260"/>
    </location>
</feature>
<evidence type="ECO:0000259" key="14">
    <source>
        <dbReference type="Pfam" id="PF05826"/>
    </source>
</evidence>
<keyword evidence="9" id="KW-0442">Lipid degradation</keyword>
<dbReference type="InterPro" id="IPR036444">
    <property type="entry name" value="PLipase_A2_dom_sf"/>
</dbReference>
<keyword evidence="7" id="KW-0378">Hydrolase</keyword>
<dbReference type="EMBL" id="JARQZJ010000121">
    <property type="protein sequence ID" value="KAK9888113.1"/>
    <property type="molecule type" value="Genomic_DNA"/>
</dbReference>
<reference evidence="15 16" key="1">
    <citation type="submission" date="2023-03" db="EMBL/GenBank/DDBJ databases">
        <title>Genome insight into feeding habits of ladybird beetles.</title>
        <authorList>
            <person name="Li H.-S."/>
            <person name="Huang Y.-H."/>
            <person name="Pang H."/>
        </authorList>
    </citation>
    <scope>NUCLEOTIDE SEQUENCE [LARGE SCALE GENOMIC DNA]</scope>
    <source>
        <strain evidence="15">SYSU_2023b</strain>
        <tissue evidence="15">Whole body</tissue>
    </source>
</reference>
<evidence type="ECO:0000256" key="6">
    <source>
        <dbReference type="ARBA" id="ARBA00022723"/>
    </source>
</evidence>
<dbReference type="GO" id="GO:0046872">
    <property type="term" value="F:metal ion binding"/>
    <property type="evidence" value="ECO:0007669"/>
    <property type="project" value="UniProtKB-KW"/>
</dbReference>
<evidence type="ECO:0000256" key="5">
    <source>
        <dbReference type="ARBA" id="ARBA00022525"/>
    </source>
</evidence>
<keyword evidence="6" id="KW-0479">Metal-binding</keyword>
<organism evidence="15 16">
    <name type="scientific">Henosepilachna vigintioctopunctata</name>
    <dbReference type="NCBI Taxonomy" id="420089"/>
    <lineage>
        <taxon>Eukaryota</taxon>
        <taxon>Metazoa</taxon>
        <taxon>Ecdysozoa</taxon>
        <taxon>Arthropoda</taxon>
        <taxon>Hexapoda</taxon>
        <taxon>Insecta</taxon>
        <taxon>Pterygota</taxon>
        <taxon>Neoptera</taxon>
        <taxon>Endopterygota</taxon>
        <taxon>Coleoptera</taxon>
        <taxon>Polyphaga</taxon>
        <taxon>Cucujiformia</taxon>
        <taxon>Coccinelloidea</taxon>
        <taxon>Coccinellidae</taxon>
        <taxon>Epilachninae</taxon>
        <taxon>Epilachnini</taxon>
        <taxon>Henosepilachna</taxon>
    </lineage>
</organism>
<dbReference type="GO" id="GO:0005576">
    <property type="term" value="C:extracellular region"/>
    <property type="evidence" value="ECO:0007669"/>
    <property type="project" value="UniProtKB-SubCell"/>
</dbReference>
<dbReference type="SUPFAM" id="SSF48619">
    <property type="entry name" value="Phospholipase A2, PLA2"/>
    <property type="match status" value="1"/>
</dbReference>
<evidence type="ECO:0000256" key="13">
    <source>
        <dbReference type="SAM" id="SignalP"/>
    </source>
</evidence>
<comment type="subcellular location">
    <subcellularLocation>
        <location evidence="2">Secreted</location>
    </subcellularLocation>
</comment>
<dbReference type="Pfam" id="PF05826">
    <property type="entry name" value="Phospholip_A2_2"/>
    <property type="match status" value="1"/>
</dbReference>
<sequence length="274" mass="30734">MKLKMFPILHAFCLLVCVLGPALGGRSFSFEFPIFKSSRAQSPIKVYDGNRVQGDSILMVYHNDMTVAIVELGPEKLLLNCNIIEIFVVEDIDRAIGPLKGKTSIVPITMEEMLHLMNQCAELDQTHPEDHTPVAPPNEEEMKNFTERLKEIKAIFTNKSEVLSGIVPGTKWCGTGDLAKDYHELGADSLTDTCCRNHDLCPVKIRAFSKKYGLTNKALYTKSHCRCDDIFSNCLKSHGTKSGEILGQIYFNFVKVQCLEDGKEGKYFRDSKGF</sequence>
<comment type="cofactor">
    <cofactor evidence="1">
        <name>Ca(2+)</name>
        <dbReference type="ChEBI" id="CHEBI:29108"/>
    </cofactor>
</comment>
<evidence type="ECO:0000256" key="8">
    <source>
        <dbReference type="ARBA" id="ARBA00022837"/>
    </source>
</evidence>
<feature type="signal peptide" evidence="13">
    <location>
        <begin position="1"/>
        <end position="24"/>
    </location>
</feature>
<dbReference type="Gene3D" id="1.20.90.10">
    <property type="entry name" value="Phospholipase A2 domain"/>
    <property type="match status" value="1"/>
</dbReference>
<comment type="caution">
    <text evidence="15">The sequence shown here is derived from an EMBL/GenBank/DDBJ whole genome shotgun (WGS) entry which is preliminary data.</text>
</comment>
<dbReference type="GO" id="GO:0016042">
    <property type="term" value="P:lipid catabolic process"/>
    <property type="evidence" value="ECO:0007669"/>
    <property type="project" value="UniProtKB-KW"/>
</dbReference>
<evidence type="ECO:0000256" key="9">
    <source>
        <dbReference type="ARBA" id="ARBA00022963"/>
    </source>
</evidence>
<keyword evidence="16" id="KW-1185">Reference proteome</keyword>
<keyword evidence="10" id="KW-0443">Lipid metabolism</keyword>
<dbReference type="GO" id="GO:0006644">
    <property type="term" value="P:phospholipid metabolic process"/>
    <property type="evidence" value="ECO:0007669"/>
    <property type="project" value="InterPro"/>
</dbReference>
<evidence type="ECO:0000256" key="4">
    <source>
        <dbReference type="ARBA" id="ARBA00021721"/>
    </source>
</evidence>
<evidence type="ECO:0000256" key="10">
    <source>
        <dbReference type="ARBA" id="ARBA00023098"/>
    </source>
</evidence>
<evidence type="ECO:0000313" key="15">
    <source>
        <dbReference type="EMBL" id="KAK9888113.1"/>
    </source>
</evidence>
<keyword evidence="5" id="KW-0964">Secreted</keyword>
<feature type="chain" id="PRO_5043530993" description="Phospholipase A2" evidence="13">
    <location>
        <begin position="25"/>
        <end position="274"/>
    </location>
</feature>
<keyword evidence="11" id="KW-1015">Disulfide bond</keyword>
<dbReference type="AlphaFoldDB" id="A0AAW1UZ48"/>
<dbReference type="EC" id="3.1.1.4" evidence="3"/>
<dbReference type="PANTHER" id="PTHR12253">
    <property type="entry name" value="RH14732P"/>
    <property type="match status" value="1"/>
</dbReference>
<dbReference type="CDD" id="cd04704">
    <property type="entry name" value="PLA2_bee_venom_like"/>
    <property type="match status" value="1"/>
</dbReference>